<dbReference type="Proteomes" id="UP000198224">
    <property type="component" value="Chromosome I"/>
</dbReference>
<name>A0A1C4UPX3_9ACTN</name>
<dbReference type="AlphaFoldDB" id="A0A1C4UPX3"/>
<proteinExistence type="predicted"/>
<organism evidence="1 2">
    <name type="scientific">Micromonospora chokoriensis</name>
    <dbReference type="NCBI Taxonomy" id="356851"/>
    <lineage>
        <taxon>Bacteria</taxon>
        <taxon>Bacillati</taxon>
        <taxon>Actinomycetota</taxon>
        <taxon>Actinomycetes</taxon>
        <taxon>Micromonosporales</taxon>
        <taxon>Micromonosporaceae</taxon>
        <taxon>Micromonospora</taxon>
    </lineage>
</organism>
<reference evidence="2" key="1">
    <citation type="submission" date="2016-06" db="EMBL/GenBank/DDBJ databases">
        <authorList>
            <person name="Varghese N."/>
            <person name="Submissions Spin"/>
        </authorList>
    </citation>
    <scope>NUCLEOTIDE SEQUENCE [LARGE SCALE GENOMIC DNA]</scope>
    <source>
        <strain evidence="2">DSM 45160</strain>
    </source>
</reference>
<evidence type="ECO:0008006" key="3">
    <source>
        <dbReference type="Google" id="ProtNLM"/>
    </source>
</evidence>
<accession>A0A1C4UPX3</accession>
<gene>
    <name evidence="1" type="ORF">GA0070612_0637</name>
</gene>
<dbReference type="EMBL" id="LT607409">
    <property type="protein sequence ID" value="SCE73763.1"/>
    <property type="molecule type" value="Genomic_DNA"/>
</dbReference>
<dbReference type="RefSeq" id="WP_231924451.1">
    <property type="nucleotide sequence ID" value="NZ_LT607409.1"/>
</dbReference>
<keyword evidence="2" id="KW-1185">Reference proteome</keyword>
<evidence type="ECO:0000313" key="2">
    <source>
        <dbReference type="Proteomes" id="UP000198224"/>
    </source>
</evidence>
<sequence length="311" mass="33700">MADRPVHLVVTCANRKTRVVPDDLRLGSLHEQRPGQRFATWASRLSTFDADRVAAVDLYAGEHWQVARSLPATLPQTTKLWVCSAGYGLIAADTPVAPYAATFTAGEADSAGSSSAAMRDWWSRLNRWSGPDTHAPRSFTTLARRNPHAVVIAVLSEAYLRACADDLRQAADCLADREQLAIIGPPGRCPDVDDLIVPVTAALRPVVGGSLQALNVRAAAHLLTAAADDLSYANLRKLAEQATSTAPPDPSRRPIGQKLSDEALRDLIRRHLTNGPTTASSLLRQLRQSGQSCEQSRFRTLFADVAAQVRR</sequence>
<evidence type="ECO:0000313" key="1">
    <source>
        <dbReference type="EMBL" id="SCE73763.1"/>
    </source>
</evidence>
<protein>
    <recommendedName>
        <fullName evidence="3">TgtA5 cluster protein 2</fullName>
    </recommendedName>
</protein>